<dbReference type="STRING" id="1434107.MSBR3_2184"/>
<evidence type="ECO:0000256" key="5">
    <source>
        <dbReference type="ARBA" id="ARBA00038440"/>
    </source>
</evidence>
<dbReference type="InterPro" id="IPR002376">
    <property type="entry name" value="Formyl_transf_N"/>
</dbReference>
<organism evidence="10 11">
    <name type="scientific">Methanosarcina barkeri 3</name>
    <dbReference type="NCBI Taxonomy" id="1434107"/>
    <lineage>
        <taxon>Archaea</taxon>
        <taxon>Methanobacteriati</taxon>
        <taxon>Methanobacteriota</taxon>
        <taxon>Stenosarchaea group</taxon>
        <taxon>Methanomicrobia</taxon>
        <taxon>Methanosarcinales</taxon>
        <taxon>Methanosarcinaceae</taxon>
        <taxon>Methanosarcina</taxon>
    </lineage>
</organism>
<evidence type="ECO:0000313" key="10">
    <source>
        <dbReference type="EMBL" id="AKB82762.1"/>
    </source>
</evidence>
<dbReference type="SUPFAM" id="SSF53328">
    <property type="entry name" value="Formyltransferase"/>
    <property type="match status" value="1"/>
</dbReference>
<evidence type="ECO:0000256" key="8">
    <source>
        <dbReference type="ARBA" id="ARBA00047664"/>
    </source>
</evidence>
<evidence type="ECO:0000256" key="4">
    <source>
        <dbReference type="ARBA" id="ARBA00022755"/>
    </source>
</evidence>
<dbReference type="CDD" id="cd08645">
    <property type="entry name" value="FMT_core_GART"/>
    <property type="match status" value="1"/>
</dbReference>
<dbReference type="PANTHER" id="PTHR43369:SF2">
    <property type="entry name" value="PHOSPHORIBOSYLGLYCINAMIDE FORMYLTRANSFERASE"/>
    <property type="match status" value="1"/>
</dbReference>
<dbReference type="InterPro" id="IPR004607">
    <property type="entry name" value="GART"/>
</dbReference>
<dbReference type="InterPro" id="IPR001555">
    <property type="entry name" value="GART_AS"/>
</dbReference>
<dbReference type="UniPathway" id="UPA00074">
    <property type="reaction ID" value="UER00126"/>
</dbReference>
<evidence type="ECO:0000256" key="2">
    <source>
        <dbReference type="ARBA" id="ARBA00012254"/>
    </source>
</evidence>
<evidence type="ECO:0000256" key="6">
    <source>
        <dbReference type="ARBA" id="ARBA00041324"/>
    </source>
</evidence>
<dbReference type="EC" id="2.1.2.2" evidence="2"/>
<comment type="catalytic activity">
    <reaction evidence="8">
        <text>N(1)-(5-phospho-beta-D-ribosyl)glycinamide + (6R)-10-formyltetrahydrofolate = N(2)-formyl-N(1)-(5-phospho-beta-D-ribosyl)glycinamide + (6S)-5,6,7,8-tetrahydrofolate + H(+)</text>
        <dbReference type="Rhea" id="RHEA:15053"/>
        <dbReference type="ChEBI" id="CHEBI:15378"/>
        <dbReference type="ChEBI" id="CHEBI:57453"/>
        <dbReference type="ChEBI" id="CHEBI:143788"/>
        <dbReference type="ChEBI" id="CHEBI:147286"/>
        <dbReference type="ChEBI" id="CHEBI:195366"/>
        <dbReference type="EC" id="2.1.2.2"/>
    </reaction>
</comment>
<reference evidence="10" key="1">
    <citation type="submission" date="2014-07" db="EMBL/GenBank/DDBJ databases">
        <title>Methanogenic archaea and the global carbon cycle.</title>
        <authorList>
            <person name="Henriksen J.R."/>
            <person name="Luke J."/>
            <person name="Reinhart S."/>
            <person name="Benedict M.N."/>
            <person name="Youngblut N.D."/>
            <person name="Metcalf M.E."/>
            <person name="Whitaker R.J."/>
            <person name="Metcalf W.W."/>
        </authorList>
    </citation>
    <scope>NUCLEOTIDE SEQUENCE [LARGE SCALE GENOMIC DNA]</scope>
    <source>
        <strain evidence="10">3</strain>
    </source>
</reference>
<dbReference type="InterPro" id="IPR036477">
    <property type="entry name" value="Formyl_transf_N_sf"/>
</dbReference>
<dbReference type="AlphaFoldDB" id="A0A0E3SMP8"/>
<dbReference type="HAMAP" id="MF_01930">
    <property type="entry name" value="PurN"/>
    <property type="match status" value="1"/>
</dbReference>
<evidence type="ECO:0000256" key="1">
    <source>
        <dbReference type="ARBA" id="ARBA00005054"/>
    </source>
</evidence>
<proteinExistence type="inferred from homology"/>
<comment type="pathway">
    <text evidence="1">Purine metabolism; IMP biosynthesis via de novo pathway; N(2)-formyl-N(1)-(5-phospho-D-ribosyl)glycinamide from N(1)-(5-phospho-D-ribosyl)glycinamide (10-formyl THF route): step 1/1.</text>
</comment>
<protein>
    <recommendedName>
        <fullName evidence="2">phosphoribosylglycinamide formyltransferase 1</fullName>
        <ecNumber evidence="2">2.1.2.2</ecNumber>
    </recommendedName>
    <alternativeName>
        <fullName evidence="7">5'-phosphoribosylglycinamide transformylase</fullName>
    </alternativeName>
    <alternativeName>
        <fullName evidence="6">GAR transformylase</fullName>
    </alternativeName>
</protein>
<comment type="similarity">
    <text evidence="5">Belongs to the GART family.</text>
</comment>
<keyword evidence="3 10" id="KW-0808">Transferase</keyword>
<dbReference type="NCBIfam" id="TIGR00639">
    <property type="entry name" value="PurN"/>
    <property type="match status" value="1"/>
</dbReference>
<dbReference type="KEGG" id="mbak:MSBR3_2184"/>
<dbReference type="HOGENOM" id="CLU_038395_1_3_2"/>
<dbReference type="Proteomes" id="UP000033066">
    <property type="component" value="Chromosome"/>
</dbReference>
<sequence>MESENTKKLQIAIFASHTGTNMQAIIDACRRGDLNGDVCAVISNNSNSQALEKARTSGVRAYHLSNKTHPEEDELDEAIYKVLTESGTNIVVLAGYMKKIGPKVLKHYKGRILNIHPSLLPKYGGKGMYGSNVHRAVIDAGEKITGVTIHLVEEEYDTGKIIRQCEIEVLESDTIDTLSKRVLEKENSFYVETLKLISENEIKLQ</sequence>
<dbReference type="GO" id="GO:0005737">
    <property type="term" value="C:cytoplasm"/>
    <property type="evidence" value="ECO:0007669"/>
    <property type="project" value="TreeGrafter"/>
</dbReference>
<dbReference type="PATRIC" id="fig|1434107.4.peg.2772"/>
<dbReference type="GO" id="GO:0004644">
    <property type="term" value="F:phosphoribosylglycinamide formyltransferase activity"/>
    <property type="evidence" value="ECO:0007669"/>
    <property type="project" value="UniProtKB-EC"/>
</dbReference>
<name>A0A0E3SMP8_METBA</name>
<dbReference type="RefSeq" id="WP_048108337.1">
    <property type="nucleotide sequence ID" value="NZ_CP009517.1"/>
</dbReference>
<dbReference type="Gene3D" id="3.40.50.170">
    <property type="entry name" value="Formyl transferase, N-terminal domain"/>
    <property type="match status" value="1"/>
</dbReference>
<keyword evidence="4" id="KW-0658">Purine biosynthesis</keyword>
<evidence type="ECO:0000259" key="9">
    <source>
        <dbReference type="Pfam" id="PF00551"/>
    </source>
</evidence>
<evidence type="ECO:0000313" key="11">
    <source>
        <dbReference type="Proteomes" id="UP000033066"/>
    </source>
</evidence>
<evidence type="ECO:0000256" key="7">
    <source>
        <dbReference type="ARBA" id="ARBA00041682"/>
    </source>
</evidence>
<accession>A0A0E3SMP8</accession>
<dbReference type="EMBL" id="CP009517">
    <property type="protein sequence ID" value="AKB82762.1"/>
    <property type="molecule type" value="Genomic_DNA"/>
</dbReference>
<dbReference type="PROSITE" id="PS00373">
    <property type="entry name" value="GART"/>
    <property type="match status" value="1"/>
</dbReference>
<dbReference type="Pfam" id="PF00551">
    <property type="entry name" value="Formyl_trans_N"/>
    <property type="match status" value="1"/>
</dbReference>
<feature type="domain" description="Formyl transferase N-terminal" evidence="9">
    <location>
        <begin position="10"/>
        <end position="194"/>
    </location>
</feature>
<gene>
    <name evidence="10" type="ORF">MSBR3_2184</name>
</gene>
<evidence type="ECO:0000256" key="3">
    <source>
        <dbReference type="ARBA" id="ARBA00022679"/>
    </source>
</evidence>
<dbReference type="GeneID" id="24789755"/>
<dbReference type="PANTHER" id="PTHR43369">
    <property type="entry name" value="PHOSPHORIBOSYLGLYCINAMIDE FORMYLTRANSFERASE"/>
    <property type="match status" value="1"/>
</dbReference>
<dbReference type="OrthoDB" id="27277at2157"/>
<keyword evidence="11" id="KW-1185">Reference proteome</keyword>
<dbReference type="GO" id="GO:0006189">
    <property type="term" value="P:'de novo' IMP biosynthetic process"/>
    <property type="evidence" value="ECO:0007669"/>
    <property type="project" value="UniProtKB-UniPathway"/>
</dbReference>